<reference evidence="3" key="1">
    <citation type="submission" date="2006-10" db="EMBL/GenBank/DDBJ databases">
        <authorList>
            <person name="Amadeo P."/>
            <person name="Zhao Q."/>
            <person name="Wortman J."/>
            <person name="Fraser-Liggett C."/>
            <person name="Carlton J."/>
        </authorList>
    </citation>
    <scope>NUCLEOTIDE SEQUENCE</scope>
    <source>
        <strain evidence="3">G3</strain>
    </source>
</reference>
<sequence>MIFLFFFYIFFTKCRPPPRIRPPPSPSPSANQQAVIISGSIIIIIIVITSIVASVLFFLVPKGYWSKLCQKKEPEYEDANSDEITSMDLRTIYKTESLDVFTITKEDFLPFNRQIVISQDFEYFYADEEESSAGDTALDKLKPDDDSSSSSHPLSLVLIPNDL</sequence>
<keyword evidence="4" id="KW-1185">Reference proteome</keyword>
<keyword evidence="2" id="KW-0472">Membrane</keyword>
<keyword evidence="2" id="KW-0812">Transmembrane</keyword>
<feature type="region of interest" description="Disordered" evidence="1">
    <location>
        <begin position="135"/>
        <end position="163"/>
    </location>
</feature>
<dbReference type="RefSeq" id="XP_001313688.1">
    <property type="nucleotide sequence ID" value="XM_001313687.1"/>
</dbReference>
<keyword evidence="2" id="KW-1133">Transmembrane helix</keyword>
<organism evidence="3 4">
    <name type="scientific">Trichomonas vaginalis (strain ATCC PRA-98 / G3)</name>
    <dbReference type="NCBI Taxonomy" id="412133"/>
    <lineage>
        <taxon>Eukaryota</taxon>
        <taxon>Metamonada</taxon>
        <taxon>Parabasalia</taxon>
        <taxon>Trichomonadida</taxon>
        <taxon>Trichomonadidae</taxon>
        <taxon>Trichomonas</taxon>
    </lineage>
</organism>
<dbReference type="VEuPathDB" id="TrichDB:TVAG_096700"/>
<accession>A2F2W6</accession>
<proteinExistence type="predicted"/>
<dbReference type="Proteomes" id="UP000001542">
    <property type="component" value="Unassembled WGS sequence"/>
</dbReference>
<evidence type="ECO:0000256" key="2">
    <source>
        <dbReference type="SAM" id="Phobius"/>
    </source>
</evidence>
<name>A2F2W6_TRIV3</name>
<dbReference type="KEGG" id="tva:4758596"/>
<dbReference type="InParanoid" id="A2F2W6"/>
<dbReference type="EMBL" id="DS113590">
    <property type="protein sequence ID" value="EAY00759.1"/>
    <property type="molecule type" value="Genomic_DNA"/>
</dbReference>
<gene>
    <name evidence="3" type="ORF">TVAG_096700</name>
</gene>
<dbReference type="VEuPathDB" id="TrichDB:TVAGG3_0342350"/>
<protein>
    <submittedName>
        <fullName evidence="3">Uncharacterized protein</fullName>
    </submittedName>
</protein>
<dbReference type="AlphaFoldDB" id="A2F2W6"/>
<feature type="transmembrane region" description="Helical" evidence="2">
    <location>
        <begin position="34"/>
        <end position="60"/>
    </location>
</feature>
<reference evidence="3" key="2">
    <citation type="journal article" date="2007" name="Science">
        <title>Draft genome sequence of the sexually transmitted pathogen Trichomonas vaginalis.</title>
        <authorList>
            <person name="Carlton J.M."/>
            <person name="Hirt R.P."/>
            <person name="Silva J.C."/>
            <person name="Delcher A.L."/>
            <person name="Schatz M."/>
            <person name="Zhao Q."/>
            <person name="Wortman J.R."/>
            <person name="Bidwell S.L."/>
            <person name="Alsmark U.C.M."/>
            <person name="Besteiro S."/>
            <person name="Sicheritz-Ponten T."/>
            <person name="Noel C.J."/>
            <person name="Dacks J.B."/>
            <person name="Foster P.G."/>
            <person name="Simillion C."/>
            <person name="Van de Peer Y."/>
            <person name="Miranda-Saavedra D."/>
            <person name="Barton G.J."/>
            <person name="Westrop G.D."/>
            <person name="Mueller S."/>
            <person name="Dessi D."/>
            <person name="Fiori P.L."/>
            <person name="Ren Q."/>
            <person name="Paulsen I."/>
            <person name="Zhang H."/>
            <person name="Bastida-Corcuera F.D."/>
            <person name="Simoes-Barbosa A."/>
            <person name="Brown M.T."/>
            <person name="Hayes R.D."/>
            <person name="Mukherjee M."/>
            <person name="Okumura C.Y."/>
            <person name="Schneider R."/>
            <person name="Smith A.J."/>
            <person name="Vanacova S."/>
            <person name="Villalvazo M."/>
            <person name="Haas B.J."/>
            <person name="Pertea M."/>
            <person name="Feldblyum T.V."/>
            <person name="Utterback T.R."/>
            <person name="Shu C.L."/>
            <person name="Osoegawa K."/>
            <person name="de Jong P.J."/>
            <person name="Hrdy I."/>
            <person name="Horvathova L."/>
            <person name="Zubacova Z."/>
            <person name="Dolezal P."/>
            <person name="Malik S.B."/>
            <person name="Logsdon J.M. Jr."/>
            <person name="Henze K."/>
            <person name="Gupta A."/>
            <person name="Wang C.C."/>
            <person name="Dunne R.L."/>
            <person name="Upcroft J.A."/>
            <person name="Upcroft P."/>
            <person name="White O."/>
            <person name="Salzberg S.L."/>
            <person name="Tang P."/>
            <person name="Chiu C.-H."/>
            <person name="Lee Y.-S."/>
            <person name="Embley T.M."/>
            <person name="Coombs G.H."/>
            <person name="Mottram J.C."/>
            <person name="Tachezy J."/>
            <person name="Fraser-Liggett C.M."/>
            <person name="Johnson P.J."/>
        </authorList>
    </citation>
    <scope>NUCLEOTIDE SEQUENCE [LARGE SCALE GENOMIC DNA]</scope>
    <source>
        <strain evidence="3">G3</strain>
    </source>
</reference>
<evidence type="ECO:0000313" key="3">
    <source>
        <dbReference type="EMBL" id="EAY00759.1"/>
    </source>
</evidence>
<evidence type="ECO:0000256" key="1">
    <source>
        <dbReference type="SAM" id="MobiDB-lite"/>
    </source>
</evidence>
<evidence type="ECO:0000313" key="4">
    <source>
        <dbReference type="Proteomes" id="UP000001542"/>
    </source>
</evidence>